<evidence type="ECO:0000256" key="6">
    <source>
        <dbReference type="SAM" id="MobiDB-lite"/>
    </source>
</evidence>
<dbReference type="InterPro" id="IPR010432">
    <property type="entry name" value="RDD"/>
</dbReference>
<evidence type="ECO:0000256" key="7">
    <source>
        <dbReference type="SAM" id="Phobius"/>
    </source>
</evidence>
<protein>
    <submittedName>
        <fullName evidence="9">RDD family protein</fullName>
    </submittedName>
</protein>
<dbReference type="PANTHER" id="PTHR36115:SF4">
    <property type="entry name" value="MEMBRANE PROTEIN"/>
    <property type="match status" value="1"/>
</dbReference>
<evidence type="ECO:0000259" key="8">
    <source>
        <dbReference type="Pfam" id="PF06271"/>
    </source>
</evidence>
<keyword evidence="4 7" id="KW-1133">Transmembrane helix</keyword>
<proteinExistence type="predicted"/>
<feature type="region of interest" description="Disordered" evidence="6">
    <location>
        <begin position="1"/>
        <end position="105"/>
    </location>
</feature>
<evidence type="ECO:0000256" key="5">
    <source>
        <dbReference type="ARBA" id="ARBA00023136"/>
    </source>
</evidence>
<accession>A0ABY3WVB8</accession>
<evidence type="ECO:0000256" key="3">
    <source>
        <dbReference type="ARBA" id="ARBA00022692"/>
    </source>
</evidence>
<feature type="compositionally biased region" description="Low complexity" evidence="6">
    <location>
        <begin position="87"/>
        <end position="99"/>
    </location>
</feature>
<feature type="transmembrane region" description="Helical" evidence="7">
    <location>
        <begin position="216"/>
        <end position="239"/>
    </location>
</feature>
<dbReference type="RefSeq" id="WP_242337066.1">
    <property type="nucleotide sequence ID" value="NZ_CP071872.1"/>
</dbReference>
<dbReference type="PANTHER" id="PTHR36115">
    <property type="entry name" value="PROLINE-RICH ANTIGEN HOMOLOG-RELATED"/>
    <property type="match status" value="1"/>
</dbReference>
<feature type="transmembrane region" description="Helical" evidence="7">
    <location>
        <begin position="162"/>
        <end position="180"/>
    </location>
</feature>
<keyword evidence="3 7" id="KW-0812">Transmembrane</keyword>
<evidence type="ECO:0000256" key="2">
    <source>
        <dbReference type="ARBA" id="ARBA00022475"/>
    </source>
</evidence>
<feature type="compositionally biased region" description="Pro residues" evidence="6">
    <location>
        <begin position="1"/>
        <end position="10"/>
    </location>
</feature>
<sequence length="261" mass="27634">MSNDQPPGPPPEDDPFRKKPQEPQGPEGNQGSPGPQGPWGPQEPTPPPGGPPPPQGGGPYGAPPPGSPHGAPPPGSPYGAPPPPYDAGPYSGSPYGGEADPLRGMPPLADPGKRILARIIDWLIVLIPLALIGIPFGVYDGITEQSNDFDDLVTNVNTGSQWIFQIISILAYVGYDTLMVRKTGQTIGKKLMKLRVALLQDGSTPDTGSSLMRAAVLWLPQLICCPCLWPLILLIMILVDKPYRQGLHDKAAKTVVVSTTQ</sequence>
<organism evidence="9 10">
    <name type="scientific">Streptomyces formicae</name>
    <dbReference type="NCBI Taxonomy" id="1616117"/>
    <lineage>
        <taxon>Bacteria</taxon>
        <taxon>Bacillati</taxon>
        <taxon>Actinomycetota</taxon>
        <taxon>Actinomycetes</taxon>
        <taxon>Kitasatosporales</taxon>
        <taxon>Streptomycetaceae</taxon>
        <taxon>Streptomyces</taxon>
    </lineage>
</organism>
<dbReference type="Proteomes" id="UP000828924">
    <property type="component" value="Chromosome"/>
</dbReference>
<dbReference type="Pfam" id="PF06271">
    <property type="entry name" value="RDD"/>
    <property type="match status" value="1"/>
</dbReference>
<dbReference type="InterPro" id="IPR051791">
    <property type="entry name" value="Pra-immunoreactive"/>
</dbReference>
<feature type="compositionally biased region" description="Pro residues" evidence="6">
    <location>
        <begin position="35"/>
        <end position="86"/>
    </location>
</feature>
<evidence type="ECO:0000313" key="10">
    <source>
        <dbReference type="Proteomes" id="UP000828924"/>
    </source>
</evidence>
<name>A0ABY3WVB8_9ACTN</name>
<evidence type="ECO:0000256" key="4">
    <source>
        <dbReference type="ARBA" id="ARBA00022989"/>
    </source>
</evidence>
<keyword evidence="2" id="KW-1003">Cell membrane</keyword>
<comment type="subcellular location">
    <subcellularLocation>
        <location evidence="1">Cell membrane</location>
        <topology evidence="1">Multi-pass membrane protein</topology>
    </subcellularLocation>
</comment>
<feature type="transmembrane region" description="Helical" evidence="7">
    <location>
        <begin position="122"/>
        <end position="142"/>
    </location>
</feature>
<evidence type="ECO:0000313" key="9">
    <source>
        <dbReference type="EMBL" id="UNM15399.1"/>
    </source>
</evidence>
<reference evidence="9 10" key="1">
    <citation type="submission" date="2021-03" db="EMBL/GenBank/DDBJ databases">
        <title>Complete genome of Streptomyces formicae strain 1H-GS9 (DSM 100524).</title>
        <authorList>
            <person name="Atanasov K.E."/>
            <person name="Altabella T."/>
            <person name="Ferrer A."/>
        </authorList>
    </citation>
    <scope>NUCLEOTIDE SEQUENCE [LARGE SCALE GENOMIC DNA]</scope>
    <source>
        <strain evidence="9 10">1H-GS9</strain>
    </source>
</reference>
<evidence type="ECO:0000256" key="1">
    <source>
        <dbReference type="ARBA" id="ARBA00004651"/>
    </source>
</evidence>
<feature type="domain" description="RDD" evidence="8">
    <location>
        <begin position="109"/>
        <end position="253"/>
    </location>
</feature>
<dbReference type="EMBL" id="CP071872">
    <property type="protein sequence ID" value="UNM15399.1"/>
    <property type="molecule type" value="Genomic_DNA"/>
</dbReference>
<keyword evidence="5 7" id="KW-0472">Membrane</keyword>
<gene>
    <name evidence="9" type="ORF">J4032_31575</name>
</gene>
<feature type="compositionally biased region" description="Low complexity" evidence="6">
    <location>
        <begin position="22"/>
        <end position="33"/>
    </location>
</feature>
<keyword evidence="10" id="KW-1185">Reference proteome</keyword>